<dbReference type="EMBL" id="CP071382">
    <property type="protein sequence ID" value="QSV45327.1"/>
    <property type="molecule type" value="Genomic_DNA"/>
</dbReference>
<accession>A0ABX7Q1Q0</accession>
<dbReference type="Proteomes" id="UP000663651">
    <property type="component" value="Chromosome"/>
</dbReference>
<dbReference type="Gene3D" id="3.40.91.80">
    <property type="match status" value="1"/>
</dbReference>
<keyword evidence="2" id="KW-0540">Nuclease</keyword>
<keyword evidence="2" id="KW-0255">Endonuclease</keyword>
<gene>
    <name evidence="2" type="ORF">JZM60_14545</name>
</gene>
<keyword evidence="3" id="KW-1185">Reference proteome</keyword>
<organism evidence="2 3">
    <name type="scientific">Geobacter benzoatilyticus</name>
    <dbReference type="NCBI Taxonomy" id="2815309"/>
    <lineage>
        <taxon>Bacteria</taxon>
        <taxon>Pseudomonadati</taxon>
        <taxon>Thermodesulfobacteriota</taxon>
        <taxon>Desulfuromonadia</taxon>
        <taxon>Geobacterales</taxon>
        <taxon>Geobacteraceae</taxon>
        <taxon>Geobacter</taxon>
    </lineage>
</organism>
<dbReference type="InterPro" id="IPR011335">
    <property type="entry name" value="Restrct_endonuc-II-like"/>
</dbReference>
<dbReference type="SUPFAM" id="SSF52980">
    <property type="entry name" value="Restriction endonuclease-like"/>
    <property type="match status" value="1"/>
</dbReference>
<evidence type="ECO:0000313" key="3">
    <source>
        <dbReference type="Proteomes" id="UP000663651"/>
    </source>
</evidence>
<proteinExistence type="predicted"/>
<protein>
    <submittedName>
        <fullName evidence="2">Restriction endonuclease</fullName>
    </submittedName>
</protein>
<reference evidence="2 3" key="1">
    <citation type="submission" date="2021-03" db="EMBL/GenBank/DDBJ databases">
        <title>Geobacter metallireducens gen. nov. sp. nov., a microorganism capable of coupling the complete oxidation of organic compounds to the reduction of iron and other metals.</title>
        <authorList>
            <person name="Li Y."/>
        </authorList>
    </citation>
    <scope>NUCLEOTIDE SEQUENCE [LARGE SCALE GENOMIC DNA]</scope>
    <source>
        <strain evidence="2 3">Jerry-YX</strain>
    </source>
</reference>
<keyword evidence="2" id="KW-0378">Hydrolase</keyword>
<evidence type="ECO:0000259" key="1">
    <source>
        <dbReference type="Pfam" id="PF09019"/>
    </source>
</evidence>
<dbReference type="RefSeq" id="WP_207163132.1">
    <property type="nucleotide sequence ID" value="NZ_CP071382.1"/>
</dbReference>
<dbReference type="InterPro" id="IPR038365">
    <property type="entry name" value="EcoRII_C_sf"/>
</dbReference>
<dbReference type="Pfam" id="PF09019">
    <property type="entry name" value="EcoRII-C"/>
    <property type="match status" value="1"/>
</dbReference>
<sequence length="405" mass="46130">MKKGCLSEYFTGVVAKRLSAVEADPKKSNQHEFNGVKPLRSLLGDERMDKMPSRFMYFGDEEDKSVQADGYLTWYDSRIDQAHRSAEYRLYFPTTSVTEKMQEGDLLLVVRKVDGSILMIAVQGGSTVENQLLWLFGIAEVERQFIKRDYEAEQEDIPLNFASRIIIEELGIEIEVPDDNLLDALLSRFGGKFPKTAEFSAFARQSVGASSLDDADKVLIAWMEKEEALFRVLERHIVGERLRQGFGEDVDAFIDFSLSVQNRRKSRVGHALENHLEQVFREHNISCSRGKMTENKAKPDFIFPSISEYHNPEFPNVRLTMLGVKSTCKDRWRQVLSEAARIERKHLFTLEPGISENQTAEMAGHRLTLVLPKSLHASYKPAQQGNLLQLVEFVDLVKGCQFATV</sequence>
<feature type="domain" description="Restriction endonuclease type II EcoRII C-terminal" evidence="1">
    <location>
        <begin position="230"/>
        <end position="394"/>
    </location>
</feature>
<dbReference type="InterPro" id="IPR015109">
    <property type="entry name" value="Restrct_endonuc_II_EcoRII_C"/>
</dbReference>
<evidence type="ECO:0000313" key="2">
    <source>
        <dbReference type="EMBL" id="QSV45327.1"/>
    </source>
</evidence>
<name>A0ABX7Q1Q0_9BACT</name>
<dbReference type="GO" id="GO:0004519">
    <property type="term" value="F:endonuclease activity"/>
    <property type="evidence" value="ECO:0007669"/>
    <property type="project" value="UniProtKB-KW"/>
</dbReference>